<dbReference type="InterPro" id="IPR004279">
    <property type="entry name" value="Perilipin"/>
</dbReference>
<dbReference type="EMBL" id="JAMKFB020000015">
    <property type="protein sequence ID" value="KAL0174243.1"/>
    <property type="molecule type" value="Genomic_DNA"/>
</dbReference>
<dbReference type="PANTHER" id="PTHR14024">
    <property type="entry name" value="PERILIPIN"/>
    <property type="match status" value="1"/>
</dbReference>
<keyword evidence="3" id="KW-0551">Lipid droplet</keyword>
<dbReference type="GO" id="GO:0005811">
    <property type="term" value="C:lipid droplet"/>
    <property type="evidence" value="ECO:0007669"/>
    <property type="project" value="UniProtKB-SubCell"/>
</dbReference>
<evidence type="ECO:0000313" key="5">
    <source>
        <dbReference type="Proteomes" id="UP001529510"/>
    </source>
</evidence>
<organism evidence="4 5">
    <name type="scientific">Cirrhinus mrigala</name>
    <name type="common">Mrigala</name>
    <dbReference type="NCBI Taxonomy" id="683832"/>
    <lineage>
        <taxon>Eukaryota</taxon>
        <taxon>Metazoa</taxon>
        <taxon>Chordata</taxon>
        <taxon>Craniata</taxon>
        <taxon>Vertebrata</taxon>
        <taxon>Euteleostomi</taxon>
        <taxon>Actinopterygii</taxon>
        <taxon>Neopterygii</taxon>
        <taxon>Teleostei</taxon>
        <taxon>Ostariophysi</taxon>
        <taxon>Cypriniformes</taxon>
        <taxon>Cyprinidae</taxon>
        <taxon>Labeoninae</taxon>
        <taxon>Labeonini</taxon>
        <taxon>Cirrhinus</taxon>
    </lineage>
</organism>
<comment type="subcellular location">
    <subcellularLocation>
        <location evidence="1">Lipid droplet</location>
    </subcellularLocation>
</comment>
<name>A0ABD0PLT9_CIRMR</name>
<evidence type="ECO:0000313" key="4">
    <source>
        <dbReference type="EMBL" id="KAL0174243.1"/>
    </source>
</evidence>
<evidence type="ECO:0000256" key="1">
    <source>
        <dbReference type="ARBA" id="ARBA00004502"/>
    </source>
</evidence>
<reference evidence="4 5" key="1">
    <citation type="submission" date="2024-05" db="EMBL/GenBank/DDBJ databases">
        <title>Genome sequencing and assembly of Indian major carp, Cirrhinus mrigala (Hamilton, 1822).</title>
        <authorList>
            <person name="Mohindra V."/>
            <person name="Chowdhury L.M."/>
            <person name="Lal K."/>
            <person name="Jena J.K."/>
        </authorList>
    </citation>
    <scope>NUCLEOTIDE SEQUENCE [LARGE SCALE GENOMIC DNA]</scope>
    <source>
        <strain evidence="4">CM1030</strain>
        <tissue evidence="4">Blood</tissue>
    </source>
</reference>
<dbReference type="Proteomes" id="UP001529510">
    <property type="component" value="Unassembled WGS sequence"/>
</dbReference>
<protein>
    <submittedName>
        <fullName evidence="4">Uncharacterized protein</fullName>
    </submittedName>
</protein>
<evidence type="ECO:0000256" key="3">
    <source>
        <dbReference type="ARBA" id="ARBA00022677"/>
    </source>
</evidence>
<dbReference type="SUPFAM" id="SSF109775">
    <property type="entry name" value="Mannose-6-phosphate receptor binding protein 1 (Tip47), C-terminal domain"/>
    <property type="match status" value="1"/>
</dbReference>
<keyword evidence="5" id="KW-1185">Reference proteome</keyword>
<proteinExistence type="inferred from homology"/>
<dbReference type="Gene3D" id="3.30.720.170">
    <property type="entry name" value="Perilipin, alpha-beta domain"/>
    <property type="match status" value="1"/>
</dbReference>
<dbReference type="Pfam" id="PF03036">
    <property type="entry name" value="Perilipin"/>
    <property type="match status" value="1"/>
</dbReference>
<dbReference type="AlphaFoldDB" id="A0ABD0PLT9"/>
<feature type="non-terminal residue" evidence="4">
    <location>
        <position position="1"/>
    </location>
</feature>
<dbReference type="PANTHER" id="PTHR14024:SF25">
    <property type="entry name" value="PERILIPIN-2"/>
    <property type="match status" value="1"/>
</dbReference>
<accession>A0ABD0PLT9</accession>
<comment type="caution">
    <text evidence="4">The sequence shown here is derived from an EMBL/GenBank/DDBJ whole genome shotgun (WGS) entry which is preliminary data.</text>
</comment>
<evidence type="ECO:0000256" key="2">
    <source>
        <dbReference type="ARBA" id="ARBA00006311"/>
    </source>
</evidence>
<comment type="similarity">
    <text evidence="2">Belongs to the perilipin family.</text>
</comment>
<sequence>HSAMEIYSSFNKAAALGDLSNGVLSSSRSQLNRIRDSMDHVMDYLVNNTPLNWLVGPFYPRVEGGNANGPECDKPRTLRVTE</sequence>
<gene>
    <name evidence="4" type="ORF">M9458_030211</name>
</gene>